<dbReference type="Pfam" id="PF00089">
    <property type="entry name" value="Trypsin"/>
    <property type="match status" value="1"/>
</dbReference>
<organism evidence="13 14">
    <name type="scientific">Steinernema hermaphroditum</name>
    <dbReference type="NCBI Taxonomy" id="289476"/>
    <lineage>
        <taxon>Eukaryota</taxon>
        <taxon>Metazoa</taxon>
        <taxon>Ecdysozoa</taxon>
        <taxon>Nematoda</taxon>
        <taxon>Chromadorea</taxon>
        <taxon>Rhabditida</taxon>
        <taxon>Tylenchina</taxon>
        <taxon>Panagrolaimomorpha</taxon>
        <taxon>Strongyloidoidea</taxon>
        <taxon>Steinernematidae</taxon>
        <taxon>Steinernema</taxon>
    </lineage>
</organism>
<dbReference type="InterPro" id="IPR018114">
    <property type="entry name" value="TRYPSIN_HIS"/>
</dbReference>
<dbReference type="PROSITE" id="PS50240">
    <property type="entry name" value="TRYPSIN_DOM"/>
    <property type="match status" value="1"/>
</dbReference>
<proteinExistence type="inferred from homology"/>
<evidence type="ECO:0000256" key="11">
    <source>
        <dbReference type="SAM" id="SignalP"/>
    </source>
</evidence>
<evidence type="ECO:0000256" key="9">
    <source>
        <dbReference type="SAM" id="MobiDB-lite"/>
    </source>
</evidence>
<reference evidence="13" key="1">
    <citation type="submission" date="2023-06" db="EMBL/GenBank/DDBJ databases">
        <title>Genomic analysis of the entomopathogenic nematode Steinernema hermaphroditum.</title>
        <authorList>
            <person name="Schwarz E.M."/>
            <person name="Heppert J.K."/>
            <person name="Baniya A."/>
            <person name="Schwartz H.T."/>
            <person name="Tan C.-H."/>
            <person name="Antoshechkin I."/>
            <person name="Sternberg P.W."/>
            <person name="Goodrich-Blair H."/>
            <person name="Dillman A.R."/>
        </authorList>
    </citation>
    <scope>NUCLEOTIDE SEQUENCE</scope>
    <source>
        <strain evidence="13">PS9179</strain>
        <tissue evidence="13">Whole animal</tissue>
    </source>
</reference>
<dbReference type="PANTHER" id="PTHR43372:SF4">
    <property type="entry name" value="FATTY-ACID AMIDE HYDROLASE 2"/>
    <property type="match status" value="1"/>
</dbReference>
<keyword evidence="3 10" id="KW-0812">Transmembrane</keyword>
<feature type="coiled-coil region" evidence="8">
    <location>
        <begin position="208"/>
        <end position="243"/>
    </location>
</feature>
<feature type="coiled-coil region" evidence="8">
    <location>
        <begin position="490"/>
        <end position="520"/>
    </location>
</feature>
<dbReference type="InterPro" id="IPR033116">
    <property type="entry name" value="TRYPSIN_SER"/>
</dbReference>
<evidence type="ECO:0000313" key="14">
    <source>
        <dbReference type="Proteomes" id="UP001175271"/>
    </source>
</evidence>
<keyword evidence="8" id="KW-0175">Coiled coil</keyword>
<keyword evidence="7" id="KW-0720">Serine protease</keyword>
<dbReference type="SUPFAM" id="SSF75304">
    <property type="entry name" value="Amidase signature (AS) enzymes"/>
    <property type="match status" value="1"/>
</dbReference>
<dbReference type="InterPro" id="IPR052739">
    <property type="entry name" value="FAAH2"/>
</dbReference>
<dbReference type="InterPro" id="IPR023631">
    <property type="entry name" value="Amidase_dom"/>
</dbReference>
<dbReference type="GO" id="GO:0006508">
    <property type="term" value="P:proteolysis"/>
    <property type="evidence" value="ECO:0007669"/>
    <property type="project" value="UniProtKB-KW"/>
</dbReference>
<evidence type="ECO:0000256" key="8">
    <source>
        <dbReference type="SAM" id="Coils"/>
    </source>
</evidence>
<keyword evidence="11" id="KW-0732">Signal</keyword>
<accession>A0AA39IR39</accession>
<comment type="similarity">
    <text evidence="2">Belongs to the amidase family.</text>
</comment>
<dbReference type="AlphaFoldDB" id="A0AA39IR39"/>
<dbReference type="Proteomes" id="UP001175271">
    <property type="component" value="Unassembled WGS sequence"/>
</dbReference>
<dbReference type="PROSITE" id="PS00134">
    <property type="entry name" value="TRYPSIN_HIS"/>
    <property type="match status" value="1"/>
</dbReference>
<evidence type="ECO:0000256" key="6">
    <source>
        <dbReference type="ARBA" id="ARBA00023157"/>
    </source>
</evidence>
<keyword evidence="5 10" id="KW-0472">Membrane</keyword>
<dbReference type="Pfam" id="PF01425">
    <property type="entry name" value="Amidase"/>
    <property type="match status" value="1"/>
</dbReference>
<dbReference type="SUPFAM" id="SSF50494">
    <property type="entry name" value="Trypsin-like serine proteases"/>
    <property type="match status" value="1"/>
</dbReference>
<dbReference type="InterPro" id="IPR001254">
    <property type="entry name" value="Trypsin_dom"/>
</dbReference>
<dbReference type="Gene3D" id="3.90.1300.10">
    <property type="entry name" value="Amidase signature (AS) domain"/>
    <property type="match status" value="1"/>
</dbReference>
<dbReference type="Pfam" id="PF04145">
    <property type="entry name" value="Ctr"/>
    <property type="match status" value="1"/>
</dbReference>
<dbReference type="GO" id="GO:0004252">
    <property type="term" value="F:serine-type endopeptidase activity"/>
    <property type="evidence" value="ECO:0007669"/>
    <property type="project" value="InterPro"/>
</dbReference>
<keyword evidence="14" id="KW-1185">Reference proteome</keyword>
<keyword evidence="4 10" id="KW-1133">Transmembrane helix</keyword>
<keyword evidence="7" id="KW-0645">Protease</keyword>
<dbReference type="EMBL" id="JAUCMV010000001">
    <property type="protein sequence ID" value="KAK0428918.1"/>
    <property type="molecule type" value="Genomic_DNA"/>
</dbReference>
<dbReference type="PROSITE" id="PS00571">
    <property type="entry name" value="AMIDASES"/>
    <property type="match status" value="1"/>
</dbReference>
<dbReference type="PRINTS" id="PR00722">
    <property type="entry name" value="CHYMOTRYPSIN"/>
</dbReference>
<feature type="chain" id="PRO_5041322155" description="Peptidase S1 domain-containing protein" evidence="11">
    <location>
        <begin position="18"/>
        <end position="1086"/>
    </location>
</feature>
<comment type="subcellular location">
    <subcellularLocation>
        <location evidence="1">Membrane</location>
    </subcellularLocation>
</comment>
<protein>
    <recommendedName>
        <fullName evidence="12">Peptidase S1 domain-containing protein</fullName>
    </recommendedName>
</protein>
<dbReference type="InterPro" id="IPR001314">
    <property type="entry name" value="Peptidase_S1A"/>
</dbReference>
<keyword evidence="7" id="KW-0378">Hydrolase</keyword>
<dbReference type="GO" id="GO:0012505">
    <property type="term" value="C:endomembrane system"/>
    <property type="evidence" value="ECO:0007669"/>
    <property type="project" value="TreeGrafter"/>
</dbReference>
<evidence type="ECO:0000256" key="3">
    <source>
        <dbReference type="ARBA" id="ARBA00022692"/>
    </source>
</evidence>
<dbReference type="InterPro" id="IPR007274">
    <property type="entry name" value="Cop_transporter"/>
</dbReference>
<evidence type="ECO:0000313" key="13">
    <source>
        <dbReference type="EMBL" id="KAK0428918.1"/>
    </source>
</evidence>
<dbReference type="PROSITE" id="PS00135">
    <property type="entry name" value="TRYPSIN_SER"/>
    <property type="match status" value="1"/>
</dbReference>
<evidence type="ECO:0000256" key="4">
    <source>
        <dbReference type="ARBA" id="ARBA00022989"/>
    </source>
</evidence>
<feature type="transmembrane region" description="Helical" evidence="10">
    <location>
        <begin position="962"/>
        <end position="985"/>
    </location>
</feature>
<feature type="transmembrane region" description="Helical" evidence="10">
    <location>
        <begin position="1009"/>
        <end position="1032"/>
    </location>
</feature>
<dbReference type="GO" id="GO:0016020">
    <property type="term" value="C:membrane"/>
    <property type="evidence" value="ECO:0007669"/>
    <property type="project" value="UniProtKB-SubCell"/>
</dbReference>
<sequence>MILLTFLVGLCFSSVSTAPREKRVLDGTPVPIGVHPFFVYVEDAESSCGGAIIGDRWVLTAAHCFNADDEVTIYAGINSPIVQKYRARKISWYKKFDESDGLSDIILLETARPIEFNAYVQPIDLAQEEIEIGQSVITMGYGVTDVEMAETSNKLLQLQGNVLSPEECNIADSYERVSTICFQAQNMGNVCSGDSGGPLLAKDSSGKLRKLLQERKKFTKSKLEALEEENKALKAQNAVLTSKLQRISLCIQCAAIANEALSISNLVVPWSPPSVATVDPDKAAPSDIGGVAPVLEAESLGNEGPVRLGFQPFAASPVAHISETYDMPYALNLAFDGPESLLSAHTYGACSAYEHGTTVVSTNQSAQTLGSEEMSPVGHFAMPSSALSDSSNLYQAVTPPLNTFPMSDALELFKSLAWKVYFFLVNISFEIYNHFQTKEVVSKPRNPLLLLSAQKLVQKLKAKEVTSTDIVKAFIKRIEEVNPIINAAVCKNFEEALDKAQKCDEELENVEANSEEMEKIYAEKPLFGVPFTVKDSMEYKGLNVTCGVTARKGIVSKETAPTLQKVSNAGAILLALTNVPELCMWVESSNHVYGRSKNPYDSRRGVGGSSGGEGALLSAAGSVIGIGSDIGGSIRIPSLFNGVFGIKTTQDLVDAHLHIPKDMDKGGIRKELAVIGPMCRYAEDLPIMLKAMAPEVYGPMKVDEPMKLEGLRAYYITHLPGNEKEPVDWEIAKGLKNVVRHLEMDVGMRTERVHFDEMADTFNMWLAAMDGRGSGYPTFAEHATNYKYSLNLSAELIKAMIGQSDHTVAAIVGGIAEANPPFDFDGRDKLLERLRTLRTQIHNLLADNAILVFPGWNTPAPYHNQLLLTPNNCCYTALWNIMSTPVAVCPLGLNRDGIPVGCQIVGAPNSERLLVSVAQELERKFGGMSPMMKDMMEHPMWMWFHTTLNDTVLFKFWTVKTVGVMVLSCFIVFVMGVSFELLKWFRWRLEVTQRQTSSHGTRTNYRQKLLSLSHFAQSVLFGVQIVVSYFLMLIFMTFSVWLCIAVTAGAAVGYYLFGSRELPRQPHADRRMAAPQTSESPMSCCG</sequence>
<dbReference type="InterPro" id="IPR043504">
    <property type="entry name" value="Peptidase_S1_PA_chymotrypsin"/>
</dbReference>
<feature type="domain" description="Peptidase S1" evidence="12">
    <location>
        <begin position="24"/>
        <end position="276"/>
    </location>
</feature>
<dbReference type="InterPro" id="IPR020556">
    <property type="entry name" value="Amidase_CS"/>
</dbReference>
<evidence type="ECO:0000256" key="10">
    <source>
        <dbReference type="SAM" id="Phobius"/>
    </source>
</evidence>
<dbReference type="GO" id="GO:0005375">
    <property type="term" value="F:copper ion transmembrane transporter activity"/>
    <property type="evidence" value="ECO:0007669"/>
    <property type="project" value="InterPro"/>
</dbReference>
<evidence type="ECO:0000256" key="5">
    <source>
        <dbReference type="ARBA" id="ARBA00023136"/>
    </source>
</evidence>
<comment type="caution">
    <text evidence="13">The sequence shown here is derived from an EMBL/GenBank/DDBJ whole genome shotgun (WGS) entry which is preliminary data.</text>
</comment>
<dbReference type="InterPro" id="IPR036928">
    <property type="entry name" value="AS_sf"/>
</dbReference>
<name>A0AA39IR39_9BILA</name>
<keyword evidence="6" id="KW-1015">Disulfide bond</keyword>
<feature type="transmembrane region" description="Helical" evidence="10">
    <location>
        <begin position="1038"/>
        <end position="1057"/>
    </location>
</feature>
<dbReference type="SMART" id="SM00020">
    <property type="entry name" value="Tryp_SPc"/>
    <property type="match status" value="1"/>
</dbReference>
<dbReference type="CDD" id="cd00190">
    <property type="entry name" value="Tryp_SPc"/>
    <property type="match status" value="1"/>
</dbReference>
<feature type="compositionally biased region" description="Polar residues" evidence="9">
    <location>
        <begin position="1075"/>
        <end position="1086"/>
    </location>
</feature>
<evidence type="ECO:0000256" key="1">
    <source>
        <dbReference type="ARBA" id="ARBA00004370"/>
    </source>
</evidence>
<gene>
    <name evidence="13" type="ORF">QR680_011082</name>
</gene>
<dbReference type="Gene3D" id="2.40.10.10">
    <property type="entry name" value="Trypsin-like serine proteases"/>
    <property type="match status" value="1"/>
</dbReference>
<feature type="signal peptide" evidence="11">
    <location>
        <begin position="1"/>
        <end position="17"/>
    </location>
</feature>
<evidence type="ECO:0000256" key="2">
    <source>
        <dbReference type="ARBA" id="ARBA00009199"/>
    </source>
</evidence>
<evidence type="ECO:0000256" key="7">
    <source>
        <dbReference type="RuleBase" id="RU363034"/>
    </source>
</evidence>
<dbReference type="PANTHER" id="PTHR43372">
    <property type="entry name" value="FATTY-ACID AMIDE HYDROLASE"/>
    <property type="match status" value="1"/>
</dbReference>
<feature type="region of interest" description="Disordered" evidence="9">
    <location>
        <begin position="1067"/>
        <end position="1086"/>
    </location>
</feature>
<evidence type="ECO:0000259" key="12">
    <source>
        <dbReference type="PROSITE" id="PS50240"/>
    </source>
</evidence>
<dbReference type="InterPro" id="IPR009003">
    <property type="entry name" value="Peptidase_S1_PA"/>
</dbReference>